<evidence type="ECO:0000256" key="4">
    <source>
        <dbReference type="PIRSR" id="PIRSR606689-2"/>
    </source>
</evidence>
<feature type="compositionally biased region" description="Polar residues" evidence="5">
    <location>
        <begin position="256"/>
        <end position="275"/>
    </location>
</feature>
<dbReference type="PROSITE" id="PS51417">
    <property type="entry name" value="ARF"/>
    <property type="match status" value="1"/>
</dbReference>
<evidence type="ECO:0000256" key="5">
    <source>
        <dbReference type="SAM" id="MobiDB-lite"/>
    </source>
</evidence>
<keyword evidence="2 3" id="KW-0342">GTP-binding</keyword>
<dbReference type="InterPro" id="IPR027417">
    <property type="entry name" value="P-loop_NTPase"/>
</dbReference>
<dbReference type="InterPro" id="IPR005225">
    <property type="entry name" value="Small_GTP-bd"/>
</dbReference>
<accession>A0A090LCQ2</accession>
<keyword evidence="7" id="KW-1185">Reference proteome</keyword>
<dbReference type="STRING" id="34506.A0A090LCQ2"/>
<evidence type="ECO:0000313" key="7">
    <source>
        <dbReference type="Proteomes" id="UP000035682"/>
    </source>
</evidence>
<feature type="binding site" evidence="4">
    <location>
        <position position="40"/>
    </location>
    <ligand>
        <name>Mg(2+)</name>
        <dbReference type="ChEBI" id="CHEBI:18420"/>
    </ligand>
</feature>
<dbReference type="RefSeq" id="XP_024506766.1">
    <property type="nucleotide sequence ID" value="XM_024653273.1"/>
</dbReference>
<dbReference type="GO" id="GO:0046872">
    <property type="term" value="F:metal ion binding"/>
    <property type="evidence" value="ECO:0007669"/>
    <property type="project" value="UniProtKB-KW"/>
</dbReference>
<dbReference type="SUPFAM" id="SSF52540">
    <property type="entry name" value="P-loop containing nucleoside triphosphate hydrolases"/>
    <property type="match status" value="1"/>
</dbReference>
<evidence type="ECO:0000313" key="6">
    <source>
        <dbReference type="EMBL" id="CEF67566.1"/>
    </source>
</evidence>
<dbReference type="SMART" id="SM00177">
    <property type="entry name" value="ARF"/>
    <property type="match status" value="1"/>
</dbReference>
<dbReference type="Proteomes" id="UP000035682">
    <property type="component" value="Unplaced"/>
</dbReference>
<gene>
    <name evidence="6 8 9" type="ORF">SRAE_2000222800</name>
</gene>
<dbReference type="InterPro" id="IPR051995">
    <property type="entry name" value="Ciliary_GTPase"/>
</dbReference>
<keyword evidence="4" id="KW-0479">Metal-binding</keyword>
<dbReference type="SMART" id="SM00178">
    <property type="entry name" value="SAR"/>
    <property type="match status" value="1"/>
</dbReference>
<dbReference type="InterPro" id="IPR006689">
    <property type="entry name" value="Small_GTPase_ARF/SAR"/>
</dbReference>
<dbReference type="EMBL" id="LN609529">
    <property type="protein sequence ID" value="CEF67566.1"/>
    <property type="molecule type" value="Genomic_DNA"/>
</dbReference>
<organism evidence="6">
    <name type="scientific">Strongyloides ratti</name>
    <name type="common">Parasitic roundworm</name>
    <dbReference type="NCBI Taxonomy" id="34506"/>
    <lineage>
        <taxon>Eukaryota</taxon>
        <taxon>Metazoa</taxon>
        <taxon>Ecdysozoa</taxon>
        <taxon>Nematoda</taxon>
        <taxon>Chromadorea</taxon>
        <taxon>Rhabditida</taxon>
        <taxon>Tylenchina</taxon>
        <taxon>Panagrolaimomorpha</taxon>
        <taxon>Strongyloidoidea</taxon>
        <taxon>Strongyloididae</taxon>
        <taxon>Strongyloides</taxon>
    </lineage>
</organism>
<name>A0A090LCQ2_STRRB</name>
<dbReference type="AlphaFoldDB" id="A0A090LCQ2"/>
<proteinExistence type="predicted"/>
<dbReference type="WormBase" id="SRAE_2000222800">
    <property type="protein sequence ID" value="SRP06348"/>
    <property type="gene ID" value="WBGene00262437"/>
</dbReference>
<dbReference type="Pfam" id="PF00025">
    <property type="entry name" value="Arf"/>
    <property type="match status" value="1"/>
</dbReference>
<reference evidence="8" key="2">
    <citation type="submission" date="2020-12" db="UniProtKB">
        <authorList>
            <consortium name="WormBaseParasite"/>
        </authorList>
    </citation>
    <scope>IDENTIFICATION</scope>
</reference>
<dbReference type="GO" id="GO:0003924">
    <property type="term" value="F:GTPase activity"/>
    <property type="evidence" value="ECO:0007669"/>
    <property type="project" value="InterPro"/>
</dbReference>
<feature type="binding site" evidence="4">
    <location>
        <position position="57"/>
    </location>
    <ligand>
        <name>Mg(2+)</name>
        <dbReference type="ChEBI" id="CHEBI:18420"/>
    </ligand>
</feature>
<dbReference type="GeneID" id="36379931"/>
<dbReference type="NCBIfam" id="TIGR00231">
    <property type="entry name" value="small_GTP"/>
    <property type="match status" value="1"/>
</dbReference>
<protein>
    <submittedName>
        <fullName evidence="8">ADP-ribosylation factor-like protein 13B</fullName>
    </submittedName>
</protein>
<dbReference type="Gene3D" id="3.40.50.300">
    <property type="entry name" value="P-loop containing nucleotide triphosphate hydrolases"/>
    <property type="match status" value="1"/>
</dbReference>
<dbReference type="PRINTS" id="PR00328">
    <property type="entry name" value="SAR1GTPBP"/>
</dbReference>
<keyword evidence="1 3" id="KW-0547">Nucleotide-binding</keyword>
<dbReference type="OrthoDB" id="14717at2759"/>
<evidence type="ECO:0000256" key="3">
    <source>
        <dbReference type="PIRSR" id="PIRSR606689-1"/>
    </source>
</evidence>
<reference evidence="6 7" key="1">
    <citation type="submission" date="2014-09" db="EMBL/GenBank/DDBJ databases">
        <authorList>
            <person name="Martin A.A."/>
        </authorList>
    </citation>
    <scope>NUCLEOTIDE SEQUENCE</scope>
    <source>
        <strain evidence="7">ED321</strain>
        <strain evidence="6">ED321 Heterogonic</strain>
    </source>
</reference>
<dbReference type="WBParaSite" id="SRAE_2000222800.1">
    <property type="protein sequence ID" value="SRAE_2000222800.1"/>
    <property type="gene ID" value="WBGene00262437"/>
</dbReference>
<dbReference type="PANTHER" id="PTHR46090">
    <property type="entry name" value="ADP-RIBOSYLATION FACTOR-LIKE PROTEIN 13B"/>
    <property type="match status" value="1"/>
</dbReference>
<dbReference type="OMA" id="QVNMFNL"/>
<feature type="binding site" evidence="3">
    <location>
        <begin position="33"/>
        <end position="40"/>
    </location>
    <ligand>
        <name>GTP</name>
        <dbReference type="ChEBI" id="CHEBI:37565"/>
    </ligand>
</feature>
<feature type="binding site" evidence="3">
    <location>
        <position position="79"/>
    </location>
    <ligand>
        <name>GTP</name>
        <dbReference type="ChEBI" id="CHEBI:37565"/>
    </ligand>
</feature>
<evidence type="ECO:0000256" key="1">
    <source>
        <dbReference type="ARBA" id="ARBA00022741"/>
    </source>
</evidence>
<dbReference type="CTD" id="36379931"/>
<dbReference type="PANTHER" id="PTHR46090:SF2">
    <property type="entry name" value="ADP-RIBOSYLATION FACTOR-LIKE PROTEIN 13B"/>
    <property type="match status" value="1"/>
</dbReference>
<evidence type="ECO:0000256" key="2">
    <source>
        <dbReference type="ARBA" id="ARBA00023134"/>
    </source>
</evidence>
<sequence>MGNCGLCSGGFREKKNRIFPIGDKRKVTICLLGPEGVGKTTILRAINEESPETVTKTNGFSQESIKFMKADVTVYDLGGNDKIREIWSNYYGEVYGSIFVWDTNRHTDEDIEFVKNMLTGILNNPDMIGKPMLILLNKKDLNNGLTEYDFCDKINLHQLASESGSHLKVLNCHALHGIGKNLDPIIKEGLEWLLDEIKTSYNAIDERVKLAIEELTKRQQEDKIKRQHRLAAIQAEQAEEDAKLDQAERIANGNVWSGESVSNGTENVNETTSENPIPDILPPKHLPPLKNNKILPQNDNTTPGEERTRLEVFEIKSEDREFEEGIEMQDMRKDVEIQTNLSFPVVFSNEDDEKNIVERIGNNNIYFTNDINKHMKGISLAPLD</sequence>
<evidence type="ECO:0000313" key="9">
    <source>
        <dbReference type="WormBase" id="SRAE_2000222800"/>
    </source>
</evidence>
<feature type="region of interest" description="Disordered" evidence="5">
    <location>
        <begin position="256"/>
        <end position="304"/>
    </location>
</feature>
<feature type="binding site" evidence="3">
    <location>
        <begin position="137"/>
        <end position="140"/>
    </location>
    <ligand>
        <name>GTP</name>
        <dbReference type="ChEBI" id="CHEBI:37565"/>
    </ligand>
</feature>
<evidence type="ECO:0000313" key="8">
    <source>
        <dbReference type="WBParaSite" id="SRAE_2000222800.1"/>
    </source>
</evidence>
<keyword evidence="4" id="KW-0460">Magnesium</keyword>
<dbReference type="GO" id="GO:0005525">
    <property type="term" value="F:GTP binding"/>
    <property type="evidence" value="ECO:0007669"/>
    <property type="project" value="UniProtKB-KW"/>
</dbReference>
<feature type="compositionally biased region" description="Low complexity" evidence="5">
    <location>
        <begin position="288"/>
        <end position="298"/>
    </location>
</feature>